<evidence type="ECO:0000313" key="3">
    <source>
        <dbReference type="Proteomes" id="UP001201463"/>
    </source>
</evidence>
<keyword evidence="3" id="KW-1185">Reference proteome</keyword>
<feature type="chain" id="PRO_5047058675" description="Lipoprotein" evidence="1">
    <location>
        <begin position="27"/>
        <end position="185"/>
    </location>
</feature>
<dbReference type="EMBL" id="JAJTWT010000006">
    <property type="protein sequence ID" value="MCE4538803.1"/>
    <property type="molecule type" value="Genomic_DNA"/>
</dbReference>
<accession>A0ABS8XIH3</accession>
<dbReference type="RefSeq" id="WP_233393271.1">
    <property type="nucleotide sequence ID" value="NZ_JAJTWT010000006.1"/>
</dbReference>
<name>A0ABS8XIH3_9BURK</name>
<proteinExistence type="predicted"/>
<evidence type="ECO:0000313" key="2">
    <source>
        <dbReference type="EMBL" id="MCE4538803.1"/>
    </source>
</evidence>
<protein>
    <recommendedName>
        <fullName evidence="4">Lipoprotein</fullName>
    </recommendedName>
</protein>
<dbReference type="Proteomes" id="UP001201463">
    <property type="component" value="Unassembled WGS sequence"/>
</dbReference>
<evidence type="ECO:0008006" key="4">
    <source>
        <dbReference type="Google" id="ProtNLM"/>
    </source>
</evidence>
<feature type="signal peptide" evidence="1">
    <location>
        <begin position="1"/>
        <end position="26"/>
    </location>
</feature>
<keyword evidence="1" id="KW-0732">Signal</keyword>
<dbReference type="PROSITE" id="PS51257">
    <property type="entry name" value="PROKAR_LIPOPROTEIN"/>
    <property type="match status" value="1"/>
</dbReference>
<gene>
    <name evidence="2" type="ORF">LXT12_16240</name>
</gene>
<sequence>MPRLASLFPVAALALLLAGCGTPSQPLPMTVSAADALQIRGWVPDAFKGQVEVAPVLGGQETGRWWGSKVSAATLQQALEESLYAVGMKPPAPQPAPRFELKAELVQLEQPLVPAMGVTVGVAVRYTLADRAGGRVVYQRLIANQEEARLGEAVLSPPERLRIANERALRANINLLLRDLVTLRP</sequence>
<comment type="caution">
    <text evidence="2">The sequence shown here is derived from an EMBL/GenBank/DDBJ whole genome shotgun (WGS) entry which is preliminary data.</text>
</comment>
<organism evidence="2 3">
    <name type="scientific">Pelomonas caseinilytica</name>
    <dbReference type="NCBI Taxonomy" id="2906763"/>
    <lineage>
        <taxon>Bacteria</taxon>
        <taxon>Pseudomonadati</taxon>
        <taxon>Pseudomonadota</taxon>
        <taxon>Betaproteobacteria</taxon>
        <taxon>Burkholderiales</taxon>
        <taxon>Sphaerotilaceae</taxon>
        <taxon>Roseateles</taxon>
    </lineage>
</organism>
<reference evidence="2 3" key="1">
    <citation type="submission" date="2021-12" db="EMBL/GenBank/DDBJ databases">
        <title>Genome seq of p7.</title>
        <authorList>
            <person name="Seo T."/>
        </authorList>
    </citation>
    <scope>NUCLEOTIDE SEQUENCE [LARGE SCALE GENOMIC DNA]</scope>
    <source>
        <strain evidence="2 3">P7</strain>
    </source>
</reference>
<evidence type="ECO:0000256" key="1">
    <source>
        <dbReference type="SAM" id="SignalP"/>
    </source>
</evidence>
<dbReference type="SUPFAM" id="SSF159594">
    <property type="entry name" value="XCC0632-like"/>
    <property type="match status" value="1"/>
</dbReference>